<reference evidence="7" key="1">
    <citation type="journal article" date="2014" name="Front. Microbiol.">
        <title>High frequency of phylogenetically diverse reductive dehalogenase-homologous genes in deep subseafloor sedimentary metagenomes.</title>
        <authorList>
            <person name="Kawai M."/>
            <person name="Futagami T."/>
            <person name="Toyoda A."/>
            <person name="Takaki Y."/>
            <person name="Nishi S."/>
            <person name="Hori S."/>
            <person name="Arai W."/>
            <person name="Tsubouchi T."/>
            <person name="Morono Y."/>
            <person name="Uchiyama I."/>
            <person name="Ito T."/>
            <person name="Fujiyama A."/>
            <person name="Inagaki F."/>
            <person name="Takami H."/>
        </authorList>
    </citation>
    <scope>NUCLEOTIDE SEQUENCE</scope>
    <source>
        <strain evidence="7">Expedition CK06-06</strain>
    </source>
</reference>
<keyword evidence="2" id="KW-0479">Metal-binding</keyword>
<dbReference type="Pfam" id="PF00111">
    <property type="entry name" value="Fer2"/>
    <property type="match status" value="1"/>
</dbReference>
<dbReference type="InterPro" id="IPR012675">
    <property type="entry name" value="Beta-grasp_dom_sf"/>
</dbReference>
<comment type="caution">
    <text evidence="7">The sequence shown here is derived from an EMBL/GenBank/DDBJ whole genome shotgun (WGS) entry which is preliminary data.</text>
</comment>
<dbReference type="PANTHER" id="PTHR44379">
    <property type="entry name" value="OXIDOREDUCTASE WITH IRON-SULFUR SUBUNIT"/>
    <property type="match status" value="1"/>
</dbReference>
<evidence type="ECO:0000256" key="4">
    <source>
        <dbReference type="ARBA" id="ARBA00023004"/>
    </source>
</evidence>
<evidence type="ECO:0000256" key="1">
    <source>
        <dbReference type="ARBA" id="ARBA00022714"/>
    </source>
</evidence>
<protein>
    <recommendedName>
        <fullName evidence="6">2Fe-2S ferredoxin-type domain-containing protein</fullName>
    </recommendedName>
</protein>
<evidence type="ECO:0000313" key="7">
    <source>
        <dbReference type="EMBL" id="GAI38737.1"/>
    </source>
</evidence>
<dbReference type="EMBL" id="BARV01024930">
    <property type="protein sequence ID" value="GAI38737.1"/>
    <property type="molecule type" value="Genomic_DNA"/>
</dbReference>
<dbReference type="CDD" id="cd00207">
    <property type="entry name" value="fer2"/>
    <property type="match status" value="1"/>
</dbReference>
<dbReference type="SUPFAM" id="SSF47741">
    <property type="entry name" value="CO dehydrogenase ISP C-domain like"/>
    <property type="match status" value="1"/>
</dbReference>
<keyword evidence="3" id="KW-0560">Oxidoreductase</keyword>
<proteinExistence type="predicted"/>
<evidence type="ECO:0000259" key="6">
    <source>
        <dbReference type="PROSITE" id="PS51085"/>
    </source>
</evidence>
<dbReference type="InterPro" id="IPR001041">
    <property type="entry name" value="2Fe-2S_ferredoxin-type"/>
</dbReference>
<keyword evidence="1" id="KW-0001">2Fe-2S</keyword>
<evidence type="ECO:0000256" key="2">
    <source>
        <dbReference type="ARBA" id="ARBA00022723"/>
    </source>
</evidence>
<dbReference type="SUPFAM" id="SSF54292">
    <property type="entry name" value="2Fe-2S ferredoxin-like"/>
    <property type="match status" value="1"/>
</dbReference>
<dbReference type="Pfam" id="PF01799">
    <property type="entry name" value="Fer2_2"/>
    <property type="match status" value="1"/>
</dbReference>
<dbReference type="PANTHER" id="PTHR44379:SF5">
    <property type="entry name" value="OXIDOREDUCTASE WITH IRON-SULFUR SUBUNIT"/>
    <property type="match status" value="1"/>
</dbReference>
<dbReference type="AlphaFoldDB" id="X1N3Y2"/>
<keyword evidence="4" id="KW-0408">Iron</keyword>
<dbReference type="InterPro" id="IPR051452">
    <property type="entry name" value="Diverse_Oxidoreductases"/>
</dbReference>
<dbReference type="GO" id="GO:0046872">
    <property type="term" value="F:metal ion binding"/>
    <property type="evidence" value="ECO:0007669"/>
    <property type="project" value="UniProtKB-KW"/>
</dbReference>
<name>X1N3Y2_9ZZZZ</name>
<dbReference type="InterPro" id="IPR036884">
    <property type="entry name" value="2Fe-2S-bd_dom_sf"/>
</dbReference>
<accession>X1N3Y2</accession>
<dbReference type="InterPro" id="IPR002888">
    <property type="entry name" value="2Fe-2S-bd"/>
</dbReference>
<evidence type="ECO:0000256" key="3">
    <source>
        <dbReference type="ARBA" id="ARBA00023002"/>
    </source>
</evidence>
<dbReference type="GO" id="GO:0051537">
    <property type="term" value="F:2 iron, 2 sulfur cluster binding"/>
    <property type="evidence" value="ECO:0007669"/>
    <property type="project" value="UniProtKB-KW"/>
</dbReference>
<gene>
    <name evidence="7" type="ORF">S06H3_40591</name>
</gene>
<keyword evidence="5" id="KW-0411">Iron-sulfur</keyword>
<sequence>MKMKKGLRLTVNGQPYELYIKPKTLLVEVLRDHLALTGTKRGCDSSSCGACTVILNGMAVRSCSVLALQANGGEVLTVEGLAKGNELNSLQKAFLDYGAFQCGFCTSGMLMSATALLNENPKPTKEQIKEGIDGNICRCTGYNSIIRAVTAVVKGEYKEAK</sequence>
<dbReference type="Gene3D" id="1.10.150.120">
    <property type="entry name" value="[2Fe-2S]-binding domain"/>
    <property type="match status" value="1"/>
</dbReference>
<evidence type="ECO:0000256" key="5">
    <source>
        <dbReference type="ARBA" id="ARBA00023014"/>
    </source>
</evidence>
<dbReference type="FunFam" id="1.10.150.120:FF:000003">
    <property type="entry name" value="Carbon monoxide dehydrogenase, small subunit"/>
    <property type="match status" value="1"/>
</dbReference>
<dbReference type="FunFam" id="3.10.20.30:FF:000020">
    <property type="entry name" value="Xanthine dehydrogenase iron-sulfur subunit"/>
    <property type="match status" value="1"/>
</dbReference>
<dbReference type="PROSITE" id="PS51085">
    <property type="entry name" value="2FE2S_FER_2"/>
    <property type="match status" value="1"/>
</dbReference>
<dbReference type="InterPro" id="IPR036010">
    <property type="entry name" value="2Fe-2S_ferredoxin-like_sf"/>
</dbReference>
<feature type="domain" description="2Fe-2S ferredoxin-type" evidence="6">
    <location>
        <begin position="5"/>
        <end position="81"/>
    </location>
</feature>
<organism evidence="7">
    <name type="scientific">marine sediment metagenome</name>
    <dbReference type="NCBI Taxonomy" id="412755"/>
    <lineage>
        <taxon>unclassified sequences</taxon>
        <taxon>metagenomes</taxon>
        <taxon>ecological metagenomes</taxon>
    </lineage>
</organism>
<dbReference type="GO" id="GO:0016491">
    <property type="term" value="F:oxidoreductase activity"/>
    <property type="evidence" value="ECO:0007669"/>
    <property type="project" value="UniProtKB-KW"/>
</dbReference>
<dbReference type="Gene3D" id="3.10.20.30">
    <property type="match status" value="1"/>
</dbReference>